<keyword evidence="5 9" id="KW-1133">Transmembrane helix</keyword>
<organism evidence="11 12">
    <name type="scientific">Methylophaga sulfidovorans</name>
    <dbReference type="NCBI Taxonomy" id="45496"/>
    <lineage>
        <taxon>Bacteria</taxon>
        <taxon>Pseudomonadati</taxon>
        <taxon>Pseudomonadota</taxon>
        <taxon>Gammaproteobacteria</taxon>
        <taxon>Thiotrichales</taxon>
        <taxon>Piscirickettsiaceae</taxon>
        <taxon>Methylophaga</taxon>
    </lineage>
</organism>
<evidence type="ECO:0000256" key="1">
    <source>
        <dbReference type="ARBA" id="ARBA00001946"/>
    </source>
</evidence>
<evidence type="ECO:0000256" key="3">
    <source>
        <dbReference type="ARBA" id="ARBA00012528"/>
    </source>
</evidence>
<comment type="cofactor">
    <cofactor evidence="1">
        <name>Mg(2+)</name>
        <dbReference type="ChEBI" id="CHEBI:18420"/>
    </cofactor>
</comment>
<evidence type="ECO:0000256" key="9">
    <source>
        <dbReference type="SAM" id="Phobius"/>
    </source>
</evidence>
<feature type="coiled-coil region" evidence="8">
    <location>
        <begin position="214"/>
        <end position="248"/>
    </location>
</feature>
<evidence type="ECO:0000256" key="7">
    <source>
        <dbReference type="ARBA" id="ARBA00034247"/>
    </source>
</evidence>
<evidence type="ECO:0000259" key="10">
    <source>
        <dbReference type="PROSITE" id="PS50887"/>
    </source>
</evidence>
<keyword evidence="6 9" id="KW-0472">Membrane</keyword>
<evidence type="ECO:0000256" key="4">
    <source>
        <dbReference type="ARBA" id="ARBA00022692"/>
    </source>
</evidence>
<dbReference type="PANTHER" id="PTHR45138:SF9">
    <property type="entry name" value="DIGUANYLATE CYCLASE DGCM-RELATED"/>
    <property type="match status" value="1"/>
</dbReference>
<dbReference type="RefSeq" id="WP_091715688.1">
    <property type="nucleotide sequence ID" value="NZ_FOSH01000019.1"/>
</dbReference>
<dbReference type="NCBIfam" id="TIGR00254">
    <property type="entry name" value="GGDEF"/>
    <property type="match status" value="1"/>
</dbReference>
<reference evidence="12" key="1">
    <citation type="submission" date="2016-10" db="EMBL/GenBank/DDBJ databases">
        <authorList>
            <person name="Varghese N."/>
            <person name="Submissions S."/>
        </authorList>
    </citation>
    <scope>NUCLEOTIDE SEQUENCE [LARGE SCALE GENOMIC DNA]</scope>
    <source>
        <strain evidence="12">DSM 11578</strain>
    </source>
</reference>
<dbReference type="FunFam" id="3.30.70.270:FF:000001">
    <property type="entry name" value="Diguanylate cyclase domain protein"/>
    <property type="match status" value="1"/>
</dbReference>
<dbReference type="EMBL" id="FOSH01000019">
    <property type="protein sequence ID" value="SFK68891.1"/>
    <property type="molecule type" value="Genomic_DNA"/>
</dbReference>
<dbReference type="SUPFAM" id="SSF55073">
    <property type="entry name" value="Nucleotide cyclase"/>
    <property type="match status" value="1"/>
</dbReference>
<keyword evidence="12" id="KW-1185">Reference proteome</keyword>
<dbReference type="GO" id="GO:0052621">
    <property type="term" value="F:diguanylate cyclase activity"/>
    <property type="evidence" value="ECO:0007669"/>
    <property type="project" value="UniProtKB-EC"/>
</dbReference>
<dbReference type="InterPro" id="IPR029095">
    <property type="entry name" value="NarX-like_N"/>
</dbReference>
<dbReference type="Gene3D" id="3.30.70.270">
    <property type="match status" value="1"/>
</dbReference>
<evidence type="ECO:0000256" key="5">
    <source>
        <dbReference type="ARBA" id="ARBA00022989"/>
    </source>
</evidence>
<dbReference type="InterPro" id="IPR000160">
    <property type="entry name" value="GGDEF_dom"/>
</dbReference>
<feature type="domain" description="GGDEF" evidence="10">
    <location>
        <begin position="283"/>
        <end position="417"/>
    </location>
</feature>
<evidence type="ECO:0000256" key="6">
    <source>
        <dbReference type="ARBA" id="ARBA00023136"/>
    </source>
</evidence>
<dbReference type="STRING" id="45496.SAMN04488079_11952"/>
<comment type="catalytic activity">
    <reaction evidence="7">
        <text>2 GTP = 3',3'-c-di-GMP + 2 diphosphate</text>
        <dbReference type="Rhea" id="RHEA:24898"/>
        <dbReference type="ChEBI" id="CHEBI:33019"/>
        <dbReference type="ChEBI" id="CHEBI:37565"/>
        <dbReference type="ChEBI" id="CHEBI:58805"/>
        <dbReference type="EC" id="2.7.7.65"/>
    </reaction>
</comment>
<dbReference type="CDD" id="cd01949">
    <property type="entry name" value="GGDEF"/>
    <property type="match status" value="1"/>
</dbReference>
<comment type="subcellular location">
    <subcellularLocation>
        <location evidence="2">Membrane</location>
        <topology evidence="2">Multi-pass membrane protein</topology>
    </subcellularLocation>
</comment>
<dbReference type="PANTHER" id="PTHR45138">
    <property type="entry name" value="REGULATORY COMPONENTS OF SENSORY TRANSDUCTION SYSTEM"/>
    <property type="match status" value="1"/>
</dbReference>
<dbReference type="GO" id="GO:0016020">
    <property type="term" value="C:membrane"/>
    <property type="evidence" value="ECO:0007669"/>
    <property type="project" value="UniProtKB-SubCell"/>
</dbReference>
<feature type="transmembrane region" description="Helical" evidence="9">
    <location>
        <begin position="17"/>
        <end position="35"/>
    </location>
</feature>
<accession>A0A1I4BLZ3</accession>
<keyword evidence="4 9" id="KW-0812">Transmembrane</keyword>
<evidence type="ECO:0000256" key="8">
    <source>
        <dbReference type="SAM" id="Coils"/>
    </source>
</evidence>
<dbReference type="AlphaFoldDB" id="A0A1I4BLZ3"/>
<dbReference type="Pfam" id="PF00990">
    <property type="entry name" value="GGDEF"/>
    <property type="match status" value="1"/>
</dbReference>
<keyword evidence="8" id="KW-0175">Coiled coil</keyword>
<evidence type="ECO:0000256" key="2">
    <source>
        <dbReference type="ARBA" id="ARBA00004141"/>
    </source>
</evidence>
<proteinExistence type="predicted"/>
<dbReference type="InterPro" id="IPR050469">
    <property type="entry name" value="Diguanylate_Cyclase"/>
</dbReference>
<dbReference type="EC" id="2.7.7.65" evidence="3"/>
<dbReference type="OrthoDB" id="9812260at2"/>
<sequence length="418" mass="47837">MADKTDSSLHTLITKRYVLAVTLIALLSSFAAYIMKSALSDVDNTAYLVNISGSQRMLSQHIALDIHRLYQQRFVTKTKQTETETILTQHIEKMKSANHQLASGQLKNGQQLKLSPAIRDIYFGDTDLYDRVNYYLKMATQIIETTSEKPFLQIMNEIDNSSEDLLIDLDEAVNQYQREGDERLDIIQRLEIGLWLITLLTLGLEVIFIFRPMAKEVIKSRDAEQRLLNSLEDQVELRTYKLEEANKKLRELASKDPLTNLNNRLTLEVDIETLIKGFHAHQCPFGIALIDIDFFKKINDAYGHLAGDQVLKEFATILQSLGRGTDKVYRVGGEEFVVMLNRIPCEKTQEIISDLINKTSSHHFRFEGQQINATISVGLYHTELFPISNQRDLFFVVDKALYESKANGRNRLTLATKM</sequence>
<dbReference type="InterPro" id="IPR029787">
    <property type="entry name" value="Nucleotide_cyclase"/>
</dbReference>
<protein>
    <recommendedName>
        <fullName evidence="3">diguanylate cyclase</fullName>
        <ecNumber evidence="3">2.7.7.65</ecNumber>
    </recommendedName>
</protein>
<evidence type="ECO:0000313" key="11">
    <source>
        <dbReference type="EMBL" id="SFK68891.1"/>
    </source>
</evidence>
<dbReference type="SMART" id="SM00267">
    <property type="entry name" value="GGDEF"/>
    <property type="match status" value="1"/>
</dbReference>
<evidence type="ECO:0000313" key="12">
    <source>
        <dbReference type="Proteomes" id="UP000198924"/>
    </source>
</evidence>
<dbReference type="Pfam" id="PF13675">
    <property type="entry name" value="PilJ"/>
    <property type="match status" value="1"/>
</dbReference>
<dbReference type="Proteomes" id="UP000198924">
    <property type="component" value="Unassembled WGS sequence"/>
</dbReference>
<dbReference type="PROSITE" id="PS50887">
    <property type="entry name" value="GGDEF"/>
    <property type="match status" value="1"/>
</dbReference>
<gene>
    <name evidence="11" type="ORF">SAMN04488079_11952</name>
</gene>
<dbReference type="InterPro" id="IPR043128">
    <property type="entry name" value="Rev_trsase/Diguanyl_cyclase"/>
</dbReference>
<name>A0A1I4BLZ3_9GAMM</name>